<evidence type="ECO:0000259" key="4">
    <source>
        <dbReference type="PROSITE" id="PS50930"/>
    </source>
</evidence>
<feature type="domain" description="Response regulatory" evidence="3">
    <location>
        <begin position="2"/>
        <end position="115"/>
    </location>
</feature>
<feature type="domain" description="HTH LytTR-type" evidence="4">
    <location>
        <begin position="142"/>
        <end position="247"/>
    </location>
</feature>
<organism evidence="5 6">
    <name type="scientific">Alistipes hominis</name>
    <dbReference type="NCBI Taxonomy" id="2763015"/>
    <lineage>
        <taxon>Bacteria</taxon>
        <taxon>Pseudomonadati</taxon>
        <taxon>Bacteroidota</taxon>
        <taxon>Bacteroidia</taxon>
        <taxon>Bacteroidales</taxon>
        <taxon>Rikenellaceae</taxon>
        <taxon>Alistipes</taxon>
    </lineage>
</organism>
<proteinExistence type="predicted"/>
<dbReference type="InterPro" id="IPR039420">
    <property type="entry name" value="WalR-like"/>
</dbReference>
<feature type="modified residue" description="4-aspartylphosphate" evidence="2">
    <location>
        <position position="55"/>
    </location>
</feature>
<keyword evidence="6" id="KW-1185">Reference proteome</keyword>
<dbReference type="PANTHER" id="PTHR48111:SF69">
    <property type="entry name" value="RESPONSE REGULATOR RECEIVER"/>
    <property type="match status" value="1"/>
</dbReference>
<protein>
    <submittedName>
        <fullName evidence="5">Response regulator transcription factor</fullName>
    </submittedName>
</protein>
<evidence type="ECO:0000256" key="2">
    <source>
        <dbReference type="PROSITE-ProRule" id="PRU00169"/>
    </source>
</evidence>
<evidence type="ECO:0000259" key="3">
    <source>
        <dbReference type="PROSITE" id="PS50110"/>
    </source>
</evidence>
<dbReference type="PROSITE" id="PS50110">
    <property type="entry name" value="RESPONSE_REGULATORY"/>
    <property type="match status" value="1"/>
</dbReference>
<dbReference type="SMART" id="SM00448">
    <property type="entry name" value="REC"/>
    <property type="match status" value="1"/>
</dbReference>
<keyword evidence="2" id="KW-0597">Phosphoprotein</keyword>
<reference evidence="5 6" key="1">
    <citation type="submission" date="2020-08" db="EMBL/GenBank/DDBJ databases">
        <title>Genome public.</title>
        <authorList>
            <person name="Liu C."/>
            <person name="Sun Q."/>
        </authorList>
    </citation>
    <scope>NUCLEOTIDE SEQUENCE [LARGE SCALE GENOMIC DNA]</scope>
    <source>
        <strain evidence="5 6">New-7</strain>
    </source>
</reference>
<dbReference type="InterPro" id="IPR007492">
    <property type="entry name" value="LytTR_DNA-bd_dom"/>
</dbReference>
<accession>A0ABR7CJ25</accession>
<dbReference type="SUPFAM" id="SSF52172">
    <property type="entry name" value="CheY-like"/>
    <property type="match status" value="1"/>
</dbReference>
<dbReference type="Pfam" id="PF00072">
    <property type="entry name" value="Response_reg"/>
    <property type="match status" value="1"/>
</dbReference>
<sequence>MKALIIEDETAAATNLKSLLREIDPSVEIVDVIDTVVDSIGWIRANPLPDIVFMDIHLADGQAFKIFEQVDIPCPIVFTTAYDRYALDAFKVNSIDYILKPIKKQELERAFEKFKRLSGREKAEYVEQTQRYLSARAQSFLIPFRDKLVPLTPDEIAYCYTADEKVSVVTFDGRSLPMDKPLDTLIALLPERDFYRANRQFIVSRRAVRDLSVWFGSRLSVNLTVKTPERIVVSKARVPDFKKWFTGN</sequence>
<dbReference type="InterPro" id="IPR001789">
    <property type="entry name" value="Sig_transdc_resp-reg_receiver"/>
</dbReference>
<evidence type="ECO:0000313" key="6">
    <source>
        <dbReference type="Proteomes" id="UP000636891"/>
    </source>
</evidence>
<evidence type="ECO:0000313" key="5">
    <source>
        <dbReference type="EMBL" id="MBC5615597.1"/>
    </source>
</evidence>
<dbReference type="InterPro" id="IPR011006">
    <property type="entry name" value="CheY-like_superfamily"/>
</dbReference>
<name>A0ABR7CJ25_9BACT</name>
<dbReference type="PANTHER" id="PTHR48111">
    <property type="entry name" value="REGULATOR OF RPOS"/>
    <property type="match status" value="1"/>
</dbReference>
<comment type="caution">
    <text evidence="5">The sequence shown here is derived from an EMBL/GenBank/DDBJ whole genome shotgun (WGS) entry which is preliminary data.</text>
</comment>
<dbReference type="Pfam" id="PF04397">
    <property type="entry name" value="LytTR"/>
    <property type="match status" value="1"/>
</dbReference>
<dbReference type="Gene3D" id="2.40.50.1020">
    <property type="entry name" value="LytTr DNA-binding domain"/>
    <property type="match status" value="1"/>
</dbReference>
<keyword evidence="1" id="KW-0238">DNA-binding</keyword>
<dbReference type="RefSeq" id="WP_118458348.1">
    <property type="nucleotide sequence ID" value="NZ_JACOOK010000001.1"/>
</dbReference>
<dbReference type="SMART" id="SM00850">
    <property type="entry name" value="LytTR"/>
    <property type="match status" value="1"/>
</dbReference>
<gene>
    <name evidence="5" type="ORF">H8S08_01005</name>
</gene>
<evidence type="ECO:0000256" key="1">
    <source>
        <dbReference type="ARBA" id="ARBA00023125"/>
    </source>
</evidence>
<dbReference type="EMBL" id="JACOOK010000001">
    <property type="protein sequence ID" value="MBC5615597.1"/>
    <property type="molecule type" value="Genomic_DNA"/>
</dbReference>
<dbReference type="Gene3D" id="3.40.50.2300">
    <property type="match status" value="1"/>
</dbReference>
<dbReference type="Proteomes" id="UP000636891">
    <property type="component" value="Unassembled WGS sequence"/>
</dbReference>
<dbReference type="PROSITE" id="PS50930">
    <property type="entry name" value="HTH_LYTTR"/>
    <property type="match status" value="1"/>
</dbReference>